<comment type="caution">
    <text evidence="3">The sequence shown here is derived from an EMBL/GenBank/DDBJ whole genome shotgun (WGS) entry which is preliminary data.</text>
</comment>
<keyword evidence="1" id="KW-0732">Signal</keyword>
<dbReference type="Proteomes" id="UP001551695">
    <property type="component" value="Unassembled WGS sequence"/>
</dbReference>
<protein>
    <submittedName>
        <fullName evidence="3">Nuclear transport factor 2 family protein</fullName>
    </submittedName>
</protein>
<sequence length="177" mass="19288">MNKFRILALAALPLTLLAAACSTTATATDDSARHALGELRDRDQITRLVDRLGRTLDEARFDDLRTIYSADAVARTPGGTADGLEALITQVSRNHSDAHRIQHCFSDVLVDLHGDTAEVRANAVATFSPAADTPGRVAPEPIFTLGVVYRFDAIRTGEGWRMSRVEMSPRWSTGTRP</sequence>
<evidence type="ECO:0000313" key="4">
    <source>
        <dbReference type="Proteomes" id="UP001551695"/>
    </source>
</evidence>
<dbReference type="RefSeq" id="WP_355088795.1">
    <property type="nucleotide sequence ID" value="NZ_JBEXKW010000048.1"/>
</dbReference>
<feature type="signal peptide" evidence="1">
    <location>
        <begin position="1"/>
        <end position="27"/>
    </location>
</feature>
<dbReference type="PROSITE" id="PS51257">
    <property type="entry name" value="PROKAR_LIPOPROTEIN"/>
    <property type="match status" value="1"/>
</dbReference>
<accession>A0ABV3FYP0</accession>
<feature type="domain" description="SnoaL-like" evidence="2">
    <location>
        <begin position="38"/>
        <end position="165"/>
    </location>
</feature>
<dbReference type="InterPro" id="IPR032710">
    <property type="entry name" value="NTF2-like_dom_sf"/>
</dbReference>
<evidence type="ECO:0000256" key="1">
    <source>
        <dbReference type="SAM" id="SignalP"/>
    </source>
</evidence>
<keyword evidence="4" id="KW-1185">Reference proteome</keyword>
<evidence type="ECO:0000313" key="3">
    <source>
        <dbReference type="EMBL" id="MEV0710539.1"/>
    </source>
</evidence>
<evidence type="ECO:0000259" key="2">
    <source>
        <dbReference type="Pfam" id="PF13577"/>
    </source>
</evidence>
<proteinExistence type="predicted"/>
<organism evidence="3 4">
    <name type="scientific">Nocardia aurea</name>
    <dbReference type="NCBI Taxonomy" id="2144174"/>
    <lineage>
        <taxon>Bacteria</taxon>
        <taxon>Bacillati</taxon>
        <taxon>Actinomycetota</taxon>
        <taxon>Actinomycetes</taxon>
        <taxon>Mycobacteriales</taxon>
        <taxon>Nocardiaceae</taxon>
        <taxon>Nocardia</taxon>
    </lineage>
</organism>
<gene>
    <name evidence="3" type="ORF">AB0I48_23510</name>
</gene>
<dbReference type="Pfam" id="PF13577">
    <property type="entry name" value="SnoaL_4"/>
    <property type="match status" value="1"/>
</dbReference>
<reference evidence="3 4" key="1">
    <citation type="submission" date="2024-06" db="EMBL/GenBank/DDBJ databases">
        <title>The Natural Products Discovery Center: Release of the First 8490 Sequenced Strains for Exploring Actinobacteria Biosynthetic Diversity.</title>
        <authorList>
            <person name="Kalkreuter E."/>
            <person name="Kautsar S.A."/>
            <person name="Yang D."/>
            <person name="Bader C.D."/>
            <person name="Teijaro C.N."/>
            <person name="Fluegel L."/>
            <person name="Davis C.M."/>
            <person name="Simpson J.R."/>
            <person name="Lauterbach L."/>
            <person name="Steele A.D."/>
            <person name="Gui C."/>
            <person name="Meng S."/>
            <person name="Li G."/>
            <person name="Viehrig K."/>
            <person name="Ye F."/>
            <person name="Su P."/>
            <person name="Kiefer A.F."/>
            <person name="Nichols A."/>
            <person name="Cepeda A.J."/>
            <person name="Yan W."/>
            <person name="Fan B."/>
            <person name="Jiang Y."/>
            <person name="Adhikari A."/>
            <person name="Zheng C.-J."/>
            <person name="Schuster L."/>
            <person name="Cowan T.M."/>
            <person name="Smanski M.J."/>
            <person name="Chevrette M.G."/>
            <person name="De Carvalho L.P.S."/>
            <person name="Shen B."/>
        </authorList>
    </citation>
    <scope>NUCLEOTIDE SEQUENCE [LARGE SCALE GENOMIC DNA]</scope>
    <source>
        <strain evidence="3 4">NPDC050403</strain>
    </source>
</reference>
<feature type="chain" id="PRO_5046475476" evidence="1">
    <location>
        <begin position="28"/>
        <end position="177"/>
    </location>
</feature>
<dbReference type="Gene3D" id="3.10.450.50">
    <property type="match status" value="1"/>
</dbReference>
<dbReference type="SUPFAM" id="SSF54427">
    <property type="entry name" value="NTF2-like"/>
    <property type="match status" value="1"/>
</dbReference>
<dbReference type="EMBL" id="JBFAKC010000011">
    <property type="protein sequence ID" value="MEV0710539.1"/>
    <property type="molecule type" value="Genomic_DNA"/>
</dbReference>
<dbReference type="InterPro" id="IPR037401">
    <property type="entry name" value="SnoaL-like"/>
</dbReference>
<name>A0ABV3FYP0_9NOCA</name>